<evidence type="ECO:0000256" key="10">
    <source>
        <dbReference type="ARBA" id="ARBA00023136"/>
    </source>
</evidence>
<dbReference type="InterPro" id="IPR004358">
    <property type="entry name" value="Sig_transdc_His_kin-like_C"/>
</dbReference>
<dbReference type="InterPro" id="IPR050428">
    <property type="entry name" value="TCS_sensor_his_kinase"/>
</dbReference>
<dbReference type="AlphaFoldDB" id="A0A147H0E9"/>
<dbReference type="PATRIC" id="fig|433924.3.peg.3407"/>
<keyword evidence="8 13" id="KW-0418">Kinase</keyword>
<dbReference type="PANTHER" id="PTHR45436">
    <property type="entry name" value="SENSOR HISTIDINE KINASE YKOH"/>
    <property type="match status" value="1"/>
</dbReference>
<dbReference type="PANTHER" id="PTHR45436:SF10">
    <property type="entry name" value="HISTIDINE KINASE"/>
    <property type="match status" value="1"/>
</dbReference>
<comment type="subcellular location">
    <subcellularLocation>
        <location evidence="2">Cell membrane</location>
        <topology evidence="2">Multi-pass membrane protein</topology>
    </subcellularLocation>
</comment>
<proteinExistence type="predicted"/>
<dbReference type="InterPro" id="IPR029151">
    <property type="entry name" value="Sensor-like_sf"/>
</dbReference>
<dbReference type="InterPro" id="IPR003661">
    <property type="entry name" value="HisK_dim/P_dom"/>
</dbReference>
<evidence type="ECO:0000256" key="11">
    <source>
        <dbReference type="SAM" id="Phobius"/>
    </source>
</evidence>
<dbReference type="InterPro" id="IPR003594">
    <property type="entry name" value="HATPase_dom"/>
</dbReference>
<dbReference type="Pfam" id="PF00512">
    <property type="entry name" value="HisKA"/>
    <property type="match status" value="1"/>
</dbReference>
<keyword evidence="14" id="KW-1185">Reference proteome</keyword>
<dbReference type="Proteomes" id="UP000072741">
    <property type="component" value="Unassembled WGS sequence"/>
</dbReference>
<dbReference type="GO" id="GO:0000155">
    <property type="term" value="F:phosphorelay sensor kinase activity"/>
    <property type="evidence" value="ECO:0007669"/>
    <property type="project" value="InterPro"/>
</dbReference>
<dbReference type="GO" id="GO:0005886">
    <property type="term" value="C:plasma membrane"/>
    <property type="evidence" value="ECO:0007669"/>
    <property type="project" value="UniProtKB-SubCell"/>
</dbReference>
<feature type="domain" description="Histidine kinase" evidence="12">
    <location>
        <begin position="265"/>
        <end position="483"/>
    </location>
</feature>
<keyword evidence="5" id="KW-0597">Phosphoprotein</keyword>
<keyword evidence="4" id="KW-1003">Cell membrane</keyword>
<keyword evidence="6" id="KW-0808">Transferase</keyword>
<sequence length="483" mass="52895">MRTPSRRTRIFLAVLLIYVAGISWLLWRVVGDIDPRYRESAEEAQVEIAQLMATLVEQDVIAGAIDTRRLEPLFRALYAREFSAQIYNLHKQKVELRVYVTDRSGRVIYDSTGRALGADYSRWIDVSRTLAGSYGARATRDVEGDPLSSVLYVGAPIRWAGEIVGMVGVGKPVQSFGQFVEDARERVIWVGAGSAAALLVLALIVSVWLVRPFGLTADYIRWLRTQRGFHPLRMLRRAAAMGRAAVQEMGDALTGRNYVADYVQTFTHEIKSPLSAIRGAAELLQEAGMPPEERERFLANIGRESERIQQLVDRMMELTALETRRVLDQVQPVALGALLREAAAGAAPAAARRGIVFDVQGLREDIGEVHAEGDPLLLRQAVGNLLDNAIDFSPEGGTVRLSLRLQGRRGVIAVRDQGPGIPAYAQAQVFQKFYSLARPHSQKKSTGLGLAFVREIAALHGGAIALGNAEGGGALATLILPLK</sequence>
<dbReference type="CDD" id="cd00082">
    <property type="entry name" value="HisKA"/>
    <property type="match status" value="1"/>
</dbReference>
<dbReference type="InterPro" id="IPR036097">
    <property type="entry name" value="HisK_dim/P_sf"/>
</dbReference>
<organism evidence="13 14">
    <name type="scientific">Pseudacidovorax intermedius</name>
    <dbReference type="NCBI Taxonomy" id="433924"/>
    <lineage>
        <taxon>Bacteria</taxon>
        <taxon>Pseudomonadati</taxon>
        <taxon>Pseudomonadota</taxon>
        <taxon>Betaproteobacteria</taxon>
        <taxon>Burkholderiales</taxon>
        <taxon>Comamonadaceae</taxon>
        <taxon>Pseudacidovorax</taxon>
    </lineage>
</organism>
<dbReference type="EMBL" id="LDSL01000049">
    <property type="protein sequence ID" value="KTT23433.1"/>
    <property type="molecule type" value="Genomic_DNA"/>
</dbReference>
<feature type="transmembrane region" description="Helical" evidence="11">
    <location>
        <begin position="187"/>
        <end position="210"/>
    </location>
</feature>
<dbReference type="SUPFAM" id="SSF55874">
    <property type="entry name" value="ATPase domain of HSP90 chaperone/DNA topoisomerase II/histidine kinase"/>
    <property type="match status" value="1"/>
</dbReference>
<dbReference type="Pfam" id="PF02518">
    <property type="entry name" value="HATPase_c"/>
    <property type="match status" value="1"/>
</dbReference>
<dbReference type="SUPFAM" id="SSF47384">
    <property type="entry name" value="Homodimeric domain of signal transducing histidine kinase"/>
    <property type="match status" value="1"/>
</dbReference>
<evidence type="ECO:0000256" key="4">
    <source>
        <dbReference type="ARBA" id="ARBA00022475"/>
    </source>
</evidence>
<evidence type="ECO:0000256" key="6">
    <source>
        <dbReference type="ARBA" id="ARBA00022679"/>
    </source>
</evidence>
<evidence type="ECO:0000313" key="14">
    <source>
        <dbReference type="Proteomes" id="UP000072741"/>
    </source>
</evidence>
<dbReference type="InterPro" id="IPR005467">
    <property type="entry name" value="His_kinase_dom"/>
</dbReference>
<dbReference type="SMART" id="SM00387">
    <property type="entry name" value="HATPase_c"/>
    <property type="match status" value="1"/>
</dbReference>
<dbReference type="SMART" id="SM00388">
    <property type="entry name" value="HisKA"/>
    <property type="match status" value="1"/>
</dbReference>
<evidence type="ECO:0000313" key="13">
    <source>
        <dbReference type="EMBL" id="KTT23433.1"/>
    </source>
</evidence>
<name>A0A147H0E9_9BURK</name>
<evidence type="ECO:0000256" key="3">
    <source>
        <dbReference type="ARBA" id="ARBA00012438"/>
    </source>
</evidence>
<dbReference type="OrthoDB" id="9806130at2"/>
<keyword evidence="10 11" id="KW-0472">Membrane</keyword>
<evidence type="ECO:0000256" key="5">
    <source>
        <dbReference type="ARBA" id="ARBA00022553"/>
    </source>
</evidence>
<evidence type="ECO:0000256" key="1">
    <source>
        <dbReference type="ARBA" id="ARBA00000085"/>
    </source>
</evidence>
<dbReference type="EC" id="2.7.13.3" evidence="3"/>
<dbReference type="PROSITE" id="PS50109">
    <property type="entry name" value="HIS_KIN"/>
    <property type="match status" value="1"/>
</dbReference>
<keyword evidence="9 11" id="KW-1133">Transmembrane helix</keyword>
<comment type="catalytic activity">
    <reaction evidence="1">
        <text>ATP + protein L-histidine = ADP + protein N-phospho-L-histidine.</text>
        <dbReference type="EC" id="2.7.13.3"/>
    </reaction>
</comment>
<comment type="caution">
    <text evidence="13">The sequence shown here is derived from an EMBL/GenBank/DDBJ whole genome shotgun (WGS) entry which is preliminary data.</text>
</comment>
<gene>
    <name evidence="13" type="ORF">NS331_07290</name>
</gene>
<dbReference type="Gene3D" id="1.10.287.130">
    <property type="match status" value="1"/>
</dbReference>
<dbReference type="NCBIfam" id="NF008312">
    <property type="entry name" value="PRK11100.1"/>
    <property type="match status" value="1"/>
</dbReference>
<protein>
    <recommendedName>
        <fullName evidence="3">histidine kinase</fullName>
        <ecNumber evidence="3">2.7.13.3</ecNumber>
    </recommendedName>
</protein>
<evidence type="ECO:0000256" key="9">
    <source>
        <dbReference type="ARBA" id="ARBA00022989"/>
    </source>
</evidence>
<evidence type="ECO:0000256" key="2">
    <source>
        <dbReference type="ARBA" id="ARBA00004651"/>
    </source>
</evidence>
<evidence type="ECO:0000259" key="12">
    <source>
        <dbReference type="PROSITE" id="PS50109"/>
    </source>
</evidence>
<reference evidence="13 14" key="1">
    <citation type="journal article" date="2016" name="Front. Microbiol.">
        <title>Genomic Resource of Rice Seed Associated Bacteria.</title>
        <authorList>
            <person name="Midha S."/>
            <person name="Bansal K."/>
            <person name="Sharma S."/>
            <person name="Kumar N."/>
            <person name="Patil P.P."/>
            <person name="Chaudhry V."/>
            <person name="Patil P.B."/>
        </authorList>
    </citation>
    <scope>NUCLEOTIDE SEQUENCE [LARGE SCALE GENOMIC DNA]</scope>
    <source>
        <strain evidence="13 14">NS331</strain>
    </source>
</reference>
<accession>A0A147H0E9</accession>
<dbReference type="SUPFAM" id="SSF103190">
    <property type="entry name" value="Sensory domain-like"/>
    <property type="match status" value="1"/>
</dbReference>
<dbReference type="Gene3D" id="3.30.565.10">
    <property type="entry name" value="Histidine kinase-like ATPase, C-terminal domain"/>
    <property type="match status" value="1"/>
</dbReference>
<dbReference type="PRINTS" id="PR00344">
    <property type="entry name" value="BCTRLSENSOR"/>
</dbReference>
<evidence type="ECO:0000256" key="7">
    <source>
        <dbReference type="ARBA" id="ARBA00022692"/>
    </source>
</evidence>
<dbReference type="InterPro" id="IPR036890">
    <property type="entry name" value="HATPase_C_sf"/>
</dbReference>
<keyword evidence="7 11" id="KW-0812">Transmembrane</keyword>
<evidence type="ECO:0000256" key="8">
    <source>
        <dbReference type="ARBA" id="ARBA00022777"/>
    </source>
</evidence>